<dbReference type="HOGENOM" id="CLU_650410_0_0_0"/>
<evidence type="ECO:0008006" key="11">
    <source>
        <dbReference type="Google" id="ProtNLM"/>
    </source>
</evidence>
<feature type="transmembrane region" description="Helical" evidence="8">
    <location>
        <begin position="319"/>
        <end position="342"/>
    </location>
</feature>
<evidence type="ECO:0000256" key="4">
    <source>
        <dbReference type="ARBA" id="ARBA00022692"/>
    </source>
</evidence>
<feature type="transmembrane region" description="Helical" evidence="8">
    <location>
        <begin position="113"/>
        <end position="131"/>
    </location>
</feature>
<keyword evidence="4 8" id="KW-0812">Transmembrane</keyword>
<feature type="transmembrane region" description="Helical" evidence="8">
    <location>
        <begin position="19"/>
        <end position="42"/>
    </location>
</feature>
<keyword evidence="3" id="KW-0808">Transferase</keyword>
<evidence type="ECO:0000256" key="2">
    <source>
        <dbReference type="ARBA" id="ARBA00022475"/>
    </source>
</evidence>
<feature type="transmembrane region" description="Helical" evidence="8">
    <location>
        <begin position="143"/>
        <end position="161"/>
    </location>
</feature>
<feature type="transmembrane region" description="Helical" evidence="8">
    <location>
        <begin position="86"/>
        <end position="106"/>
    </location>
</feature>
<keyword evidence="6 8" id="KW-0472">Membrane</keyword>
<comment type="similarity">
    <text evidence="7">Belongs to the glycosyltransferase 87 family.</text>
</comment>
<dbReference type="KEGG" id="tsa:AciPR4_1874"/>
<evidence type="ECO:0000256" key="6">
    <source>
        <dbReference type="ARBA" id="ARBA00023136"/>
    </source>
</evidence>
<comment type="subcellular location">
    <subcellularLocation>
        <location evidence="1">Cell membrane</location>
        <topology evidence="1">Multi-pass membrane protein</topology>
    </subcellularLocation>
</comment>
<evidence type="ECO:0000256" key="1">
    <source>
        <dbReference type="ARBA" id="ARBA00004651"/>
    </source>
</evidence>
<accession>E8V5S1</accession>
<feature type="transmembrane region" description="Helical" evidence="8">
    <location>
        <begin position="218"/>
        <end position="237"/>
    </location>
</feature>
<keyword evidence="5 8" id="KW-1133">Transmembrane helix</keyword>
<gene>
    <name evidence="9" type="ordered locus">AciPR4_1874</name>
</gene>
<organism evidence="9 10">
    <name type="scientific">Terriglobus saanensis (strain ATCC BAA-1853 / DSM 23119 / SP1PR4)</name>
    <dbReference type="NCBI Taxonomy" id="401053"/>
    <lineage>
        <taxon>Bacteria</taxon>
        <taxon>Pseudomonadati</taxon>
        <taxon>Acidobacteriota</taxon>
        <taxon>Terriglobia</taxon>
        <taxon>Terriglobales</taxon>
        <taxon>Acidobacteriaceae</taxon>
        <taxon>Terriglobus</taxon>
    </lineage>
</organism>
<feature type="transmembrane region" description="Helical" evidence="8">
    <location>
        <begin position="168"/>
        <end position="184"/>
    </location>
</feature>
<evidence type="ECO:0000313" key="9">
    <source>
        <dbReference type="EMBL" id="ADV82680.1"/>
    </source>
</evidence>
<proteinExistence type="inferred from homology"/>
<dbReference type="InterPro" id="IPR018584">
    <property type="entry name" value="GT87"/>
</dbReference>
<dbReference type="GO" id="GO:0005886">
    <property type="term" value="C:plasma membrane"/>
    <property type="evidence" value="ECO:0007669"/>
    <property type="project" value="UniProtKB-SubCell"/>
</dbReference>
<dbReference type="EMBL" id="CP002467">
    <property type="protein sequence ID" value="ADV82680.1"/>
    <property type="molecule type" value="Genomic_DNA"/>
</dbReference>
<keyword evidence="10" id="KW-1185">Reference proteome</keyword>
<feature type="transmembrane region" description="Helical" evidence="8">
    <location>
        <begin position="362"/>
        <end position="383"/>
    </location>
</feature>
<feature type="transmembrane region" description="Helical" evidence="8">
    <location>
        <begin position="289"/>
        <end position="307"/>
    </location>
</feature>
<dbReference type="Pfam" id="PF09594">
    <property type="entry name" value="GT87"/>
    <property type="match status" value="1"/>
</dbReference>
<sequence length="422" mass="47570">MVPIHPDAARTGLPPEMRLYLKCLVGFSFLGATILLFNYFVLKSTWPHWFPFFSPNARFTDFTIFRDRFRYFHQASFFATEGFPSAGYPFSYPAPAAVVLNLFFAAGKWDSRLLLAFNISIFFFGACWLYLALIRRGISKPHSFLFIGLSGLLGYPILFLINRGNIEGVCWLFTASGVWAFWSKRWYLCGILLGAATALKLFPFILLGLLFSQKRYSAFAVAIGIAILITGSSYFFVGPTYHIASTGIAAGLEAFRTNYALTIHWNEIGFDHSLFAIVKLRVHQDYRSWLQGYLLVAAFTGLVLYWLRVRKLPRINQVLCLVVASVILPPVSYEYTLVHLYLPWAAMVLVSFEAWKKGLILPGLRLAAVLLALVTAIDSYFFWHGIRIGGELKCACLVTLFCIGLFFPWPDEGEQALGLSPA</sequence>
<dbReference type="RefSeq" id="WP_013568413.1">
    <property type="nucleotide sequence ID" value="NC_014963.1"/>
</dbReference>
<protein>
    <recommendedName>
        <fullName evidence="11">DUF2029 domain-containing protein</fullName>
    </recommendedName>
</protein>
<dbReference type="GO" id="GO:0016758">
    <property type="term" value="F:hexosyltransferase activity"/>
    <property type="evidence" value="ECO:0007669"/>
    <property type="project" value="InterPro"/>
</dbReference>
<dbReference type="STRING" id="401053.AciPR4_1874"/>
<feature type="transmembrane region" description="Helical" evidence="8">
    <location>
        <begin position="190"/>
        <end position="211"/>
    </location>
</feature>
<evidence type="ECO:0000256" key="8">
    <source>
        <dbReference type="SAM" id="Phobius"/>
    </source>
</evidence>
<evidence type="ECO:0000256" key="7">
    <source>
        <dbReference type="ARBA" id="ARBA00024033"/>
    </source>
</evidence>
<name>E8V5S1_TERSS</name>
<evidence type="ECO:0000256" key="5">
    <source>
        <dbReference type="ARBA" id="ARBA00022989"/>
    </source>
</evidence>
<keyword evidence="2" id="KW-1003">Cell membrane</keyword>
<evidence type="ECO:0000256" key="3">
    <source>
        <dbReference type="ARBA" id="ARBA00022679"/>
    </source>
</evidence>
<feature type="transmembrane region" description="Helical" evidence="8">
    <location>
        <begin position="390"/>
        <end position="409"/>
    </location>
</feature>
<dbReference type="Proteomes" id="UP000006844">
    <property type="component" value="Chromosome"/>
</dbReference>
<reference evidence="9 10" key="1">
    <citation type="journal article" date="2012" name="Stand. Genomic Sci.">
        <title>Complete genome sequence of Terriglobus saanensis type strain SP1PR4(T), an Acidobacteria from tundra soil.</title>
        <authorList>
            <person name="Rawat S.R."/>
            <person name="Mannisto M.K."/>
            <person name="Starovoytov V."/>
            <person name="Goodwin L."/>
            <person name="Nolan M."/>
            <person name="Hauser L."/>
            <person name="Land M."/>
            <person name="Davenport K.W."/>
            <person name="Woyke T."/>
            <person name="Haggblom M.M."/>
        </authorList>
    </citation>
    <scope>NUCLEOTIDE SEQUENCE</scope>
    <source>
        <strain evidence="10">ATCC BAA-1853 / DSM 23119 / SP1PR4</strain>
    </source>
</reference>
<dbReference type="eggNOG" id="ENOG5033U05">
    <property type="taxonomic scope" value="Bacteria"/>
</dbReference>
<dbReference type="AlphaFoldDB" id="E8V5S1"/>
<evidence type="ECO:0000313" key="10">
    <source>
        <dbReference type="Proteomes" id="UP000006844"/>
    </source>
</evidence>